<dbReference type="InterPro" id="IPR002711">
    <property type="entry name" value="HNH"/>
</dbReference>
<dbReference type="GO" id="GO:0008270">
    <property type="term" value="F:zinc ion binding"/>
    <property type="evidence" value="ECO:0007669"/>
    <property type="project" value="InterPro"/>
</dbReference>
<dbReference type="RefSeq" id="YP_009677046.1">
    <property type="nucleotide sequence ID" value="NC_043929.1"/>
</dbReference>
<keyword evidence="2" id="KW-0934">Plastid</keyword>
<dbReference type="InterPro" id="IPR051083">
    <property type="entry name" value="GrpII_Intron_Splice-Mob/Def"/>
</dbReference>
<organism evidence="2">
    <name type="scientific">Octactis speculum</name>
    <dbReference type="NCBI Taxonomy" id="3111310"/>
    <lineage>
        <taxon>Eukaryota</taxon>
        <taxon>Sar</taxon>
        <taxon>Stramenopiles</taxon>
        <taxon>Ochrophyta</taxon>
        <taxon>Dictyochophyceae</taxon>
        <taxon>Dictyochales</taxon>
        <taxon>Dictyochaceae</taxon>
        <taxon>Octactis</taxon>
    </lineage>
</organism>
<feature type="domain" description="Reverse transcriptase" evidence="1">
    <location>
        <begin position="83"/>
        <end position="341"/>
    </location>
</feature>
<dbReference type="Pfam" id="PF13655">
    <property type="entry name" value="RVT_N"/>
    <property type="match status" value="1"/>
</dbReference>
<evidence type="ECO:0000259" key="1">
    <source>
        <dbReference type="PROSITE" id="PS50878"/>
    </source>
</evidence>
<dbReference type="Pfam" id="PF08388">
    <property type="entry name" value="GIIM"/>
    <property type="match status" value="1"/>
</dbReference>
<dbReference type="InterPro" id="IPR013597">
    <property type="entry name" value="Mat_intron_G2"/>
</dbReference>
<dbReference type="EMBL" id="MK561359">
    <property type="protein sequence ID" value="QDH81707.1"/>
    <property type="molecule type" value="Genomic_DNA"/>
</dbReference>
<dbReference type="InterPro" id="IPR003615">
    <property type="entry name" value="HNH_nuc"/>
</dbReference>
<dbReference type="Gene3D" id="1.10.30.50">
    <property type="match status" value="1"/>
</dbReference>
<proteinExistence type="predicted"/>
<dbReference type="InterPro" id="IPR043502">
    <property type="entry name" value="DNA/RNA_pol_sf"/>
</dbReference>
<keyword evidence="2" id="KW-0150">Chloroplast</keyword>
<dbReference type="Pfam" id="PF00078">
    <property type="entry name" value="RVT_1"/>
    <property type="match status" value="1"/>
</dbReference>
<dbReference type="AlphaFoldDB" id="A0A514CPJ3"/>
<dbReference type="CDD" id="cd00085">
    <property type="entry name" value="HNHc"/>
    <property type="match status" value="1"/>
</dbReference>
<dbReference type="Pfam" id="PF01844">
    <property type="entry name" value="HNH"/>
    <property type="match status" value="1"/>
</dbReference>
<dbReference type="CDD" id="cd01651">
    <property type="entry name" value="RT_G2_intron"/>
    <property type="match status" value="1"/>
</dbReference>
<dbReference type="InterPro" id="IPR000477">
    <property type="entry name" value="RT_dom"/>
</dbReference>
<dbReference type="PANTHER" id="PTHR34047:SF10">
    <property type="entry name" value="GROUP II INTRON-ASSOCIATED OPEN READING FRAME"/>
    <property type="match status" value="1"/>
</dbReference>
<dbReference type="SUPFAM" id="SSF56672">
    <property type="entry name" value="DNA/RNA polymerases"/>
    <property type="match status" value="1"/>
</dbReference>
<dbReference type="GO" id="GO:0004519">
    <property type="term" value="F:endonuclease activity"/>
    <property type="evidence" value="ECO:0007669"/>
    <property type="project" value="InterPro"/>
</dbReference>
<evidence type="ECO:0000313" key="2">
    <source>
        <dbReference type="EMBL" id="QDH81707.1"/>
    </source>
</evidence>
<dbReference type="GO" id="GO:0003676">
    <property type="term" value="F:nucleic acid binding"/>
    <property type="evidence" value="ECO:0007669"/>
    <property type="project" value="InterPro"/>
</dbReference>
<dbReference type="PROSITE" id="PS50878">
    <property type="entry name" value="RT_POL"/>
    <property type="match status" value="1"/>
</dbReference>
<dbReference type="InterPro" id="IPR025960">
    <property type="entry name" value="RVT_N"/>
</dbReference>
<reference evidence="2" key="1">
    <citation type="submission" date="2019-02" db="EMBL/GenBank/DDBJ databases">
        <title>Dictyochophyceae plastid genomes reveal unusual variability of their organisation.</title>
        <authorList>
            <person name="Han K.Y."/>
            <person name="Maciszewski K."/>
            <person name="Graf L."/>
            <person name="Andersen R.A."/>
            <person name="Karnkowska A."/>
            <person name="Yoon H.S."/>
        </authorList>
    </citation>
    <scope>NUCLEOTIDE SEQUENCE</scope>
</reference>
<gene>
    <name evidence="2" type="primary">orf592</name>
</gene>
<accession>A0A514CPJ3</accession>
<sequence length="592" mass="68581">MSIPAWKDINWSLTDKRILRYQTRIYKAARDGNISKVKCLQKRLLKSPDAKLIAVRRVTTLNKGKTTPGIDGQIYVTDIEKIKLVKRLRLDGKALPIRRAYIPKPGKTEKRPLGIPTVGDRAKQALCKLALEPEWEARFEINSYGSRPGRNCQDAMEAIFTSLRNHSNDKGYHKYVLDADISKCFDQIDHTYLLKKLNTLPEMEAQVKAWLKAGIMEEFSKTKQWNDISENQKGTPQGGIISPLLSNITLHGMEEHMKDWICTKPSFAKTNKYSKIAKRKSLSIIRYVDNFVIIHKDENIIREAKAEISKWLWDGPRLVLSEEKTAIRNTNKSFDFLGFTCITITRGSSTRAKIYPSRLSQARLLLKVRQIVINNRNASSYNLINLLRPVIIGWANYFRFSECSSIFSKLTHLIFQKLRAWVFRRDTRNGKKEVKQRYFPSNKTYLFDGTKHQDNWVLHGKQLGKSGIGKENWLPHLSWVKSRKWVKILGDYSPYNGDNLYWGKRTINKGTWNIRQRKLIKSQKGCCPYCKTPFLIDSVVEVDHIIPSSKGGKDVYSNLQLLHKHCHILKTREDNVFKKNYQPIQKIVKTQT</sequence>
<dbReference type="SMART" id="SM00507">
    <property type="entry name" value="HNHc"/>
    <property type="match status" value="1"/>
</dbReference>
<dbReference type="GeneID" id="40868896"/>
<geneLocation type="chloroplast" evidence="2"/>
<name>A0A514CPJ3_9STRA</name>
<protein>
    <recommendedName>
        <fullName evidence="1">Reverse transcriptase domain-containing protein</fullName>
    </recommendedName>
</protein>
<dbReference type="PANTHER" id="PTHR34047">
    <property type="entry name" value="NUCLEAR INTRON MATURASE 1, MITOCHONDRIAL-RELATED"/>
    <property type="match status" value="1"/>
</dbReference>